<dbReference type="PANTHER" id="PTHR24321">
    <property type="entry name" value="DEHYDROGENASES, SHORT CHAIN"/>
    <property type="match status" value="1"/>
</dbReference>
<dbReference type="SUPFAM" id="SSF51735">
    <property type="entry name" value="NAD(P)-binding Rossmann-fold domains"/>
    <property type="match status" value="1"/>
</dbReference>
<feature type="domain" description="Ketoreductase" evidence="4">
    <location>
        <begin position="17"/>
        <end position="186"/>
    </location>
</feature>
<evidence type="ECO:0000256" key="2">
    <source>
        <dbReference type="ARBA" id="ARBA00023002"/>
    </source>
</evidence>
<keyword evidence="3" id="KW-0520">NAD</keyword>
<dbReference type="InterPro" id="IPR057326">
    <property type="entry name" value="KR_dom"/>
</dbReference>
<dbReference type="FunFam" id="3.40.50.720:FF:000084">
    <property type="entry name" value="Short-chain dehydrogenase reductase"/>
    <property type="match status" value="1"/>
</dbReference>
<accession>A0A2G3PN00</accession>
<evidence type="ECO:0000259" key="4">
    <source>
        <dbReference type="SMART" id="SM00822"/>
    </source>
</evidence>
<evidence type="ECO:0000313" key="6">
    <source>
        <dbReference type="Proteomes" id="UP000225108"/>
    </source>
</evidence>
<dbReference type="InterPro" id="IPR002347">
    <property type="entry name" value="SDR_fam"/>
</dbReference>
<name>A0A2G3PN00_WILMA</name>
<comment type="caution">
    <text evidence="5">The sequence shown here is derived from an EMBL/GenBank/DDBJ whole genome shotgun (WGS) entry which is preliminary data.</text>
</comment>
<dbReference type="SMART" id="SM00822">
    <property type="entry name" value="PKS_KR"/>
    <property type="match status" value="1"/>
</dbReference>
<evidence type="ECO:0000256" key="3">
    <source>
        <dbReference type="ARBA" id="ARBA00023027"/>
    </source>
</evidence>
<dbReference type="Pfam" id="PF13561">
    <property type="entry name" value="adh_short_C2"/>
    <property type="match status" value="1"/>
</dbReference>
<dbReference type="GO" id="GO:0016491">
    <property type="term" value="F:oxidoreductase activity"/>
    <property type="evidence" value="ECO:0007669"/>
    <property type="project" value="UniProtKB-KW"/>
</dbReference>
<dbReference type="EMBL" id="PEBD01000008">
    <property type="protein sequence ID" value="PHV67113.1"/>
    <property type="molecule type" value="Genomic_DNA"/>
</dbReference>
<dbReference type="InterPro" id="IPR020904">
    <property type="entry name" value="Sc_DH/Rdtase_CS"/>
</dbReference>
<gene>
    <name evidence="5" type="ORF">CSW57_13000</name>
</gene>
<dbReference type="PROSITE" id="PS00061">
    <property type="entry name" value="ADH_SHORT"/>
    <property type="match status" value="1"/>
</dbReference>
<dbReference type="AlphaFoldDB" id="A0A2G3PN00"/>
<dbReference type="PANTHER" id="PTHR24321:SF8">
    <property type="entry name" value="ESTRADIOL 17-BETA-DEHYDROGENASE 8-RELATED"/>
    <property type="match status" value="1"/>
</dbReference>
<organism evidence="5 6">
    <name type="scientific">Williamsia marianensis</name>
    <dbReference type="NCBI Taxonomy" id="85044"/>
    <lineage>
        <taxon>Bacteria</taxon>
        <taxon>Bacillati</taxon>
        <taxon>Actinomycetota</taxon>
        <taxon>Actinomycetes</taxon>
        <taxon>Mycobacteriales</taxon>
        <taxon>Nocardiaceae</taxon>
        <taxon>Williamsia</taxon>
    </lineage>
</organism>
<reference evidence="5 6" key="1">
    <citation type="submission" date="2017-10" db="EMBL/GenBank/DDBJ databases">
        <title>The draft genome sequence of Williamsia sp. BULT 1.1 isolated from the semi-arid grassland soils from South Africa.</title>
        <authorList>
            <person name="Kabwe M.H."/>
            <person name="Govender N."/>
            <person name="Mutseka Lunga P."/>
            <person name="Vikram S."/>
            <person name="Makhalanyane T.P."/>
        </authorList>
    </citation>
    <scope>NUCLEOTIDE SEQUENCE [LARGE SCALE GENOMIC DNA]</scope>
    <source>
        <strain evidence="5 6">BULT 1.1</strain>
    </source>
</reference>
<sequence length="261" mass="26950">MESRAVPRVGVPVTAPDTLVITGAAGDIGSAVAVRMASPNTRMLLIDQDLPKLQSTRSKVLDLCADVATLQCDISSAGDAAKYADVARDFSGGSVRWLFNNAGVSGDFAPLTDYSVETFDRVMAVNVRGMFLGLKHIGPLMSRGSAVVNTSSVGGIAGQANMAAYVASKHAVMGLTKAAALEWADRGVRVNAVCPGPVAGQMMDSIFAGLDLDPRDRAAQVPMGRLATPADVADSVAFLMEASADHLTGTSITIGGGRLAR</sequence>
<protein>
    <recommendedName>
        <fullName evidence="4">Ketoreductase domain-containing protein</fullName>
    </recommendedName>
</protein>
<comment type="similarity">
    <text evidence="1">Belongs to the short-chain dehydrogenases/reductases (SDR) family.</text>
</comment>
<evidence type="ECO:0000256" key="1">
    <source>
        <dbReference type="ARBA" id="ARBA00006484"/>
    </source>
</evidence>
<dbReference type="InterPro" id="IPR036291">
    <property type="entry name" value="NAD(P)-bd_dom_sf"/>
</dbReference>
<dbReference type="PRINTS" id="PR00081">
    <property type="entry name" value="GDHRDH"/>
</dbReference>
<evidence type="ECO:0000313" key="5">
    <source>
        <dbReference type="EMBL" id="PHV67113.1"/>
    </source>
</evidence>
<dbReference type="Gene3D" id="3.40.50.720">
    <property type="entry name" value="NAD(P)-binding Rossmann-like Domain"/>
    <property type="match status" value="1"/>
</dbReference>
<proteinExistence type="inferred from homology"/>
<dbReference type="PRINTS" id="PR00080">
    <property type="entry name" value="SDRFAMILY"/>
</dbReference>
<keyword evidence="2" id="KW-0560">Oxidoreductase</keyword>
<dbReference type="CDD" id="cd05233">
    <property type="entry name" value="SDR_c"/>
    <property type="match status" value="1"/>
</dbReference>
<dbReference type="Proteomes" id="UP000225108">
    <property type="component" value="Unassembled WGS sequence"/>
</dbReference>